<dbReference type="EMBL" id="JAHUTI010009892">
    <property type="protein sequence ID" value="MED6234670.1"/>
    <property type="molecule type" value="Genomic_DNA"/>
</dbReference>
<evidence type="ECO:0000313" key="3">
    <source>
        <dbReference type="Proteomes" id="UP001345963"/>
    </source>
</evidence>
<evidence type="ECO:0000256" key="1">
    <source>
        <dbReference type="SAM" id="SignalP"/>
    </source>
</evidence>
<keyword evidence="1" id="KW-0732">Signal</keyword>
<accession>A0ABU7AAQ3</accession>
<organism evidence="2 3">
    <name type="scientific">Ataeniobius toweri</name>
    <dbReference type="NCBI Taxonomy" id="208326"/>
    <lineage>
        <taxon>Eukaryota</taxon>
        <taxon>Metazoa</taxon>
        <taxon>Chordata</taxon>
        <taxon>Craniata</taxon>
        <taxon>Vertebrata</taxon>
        <taxon>Euteleostomi</taxon>
        <taxon>Actinopterygii</taxon>
        <taxon>Neopterygii</taxon>
        <taxon>Teleostei</taxon>
        <taxon>Neoteleostei</taxon>
        <taxon>Acanthomorphata</taxon>
        <taxon>Ovalentaria</taxon>
        <taxon>Atherinomorphae</taxon>
        <taxon>Cyprinodontiformes</taxon>
        <taxon>Goodeidae</taxon>
        <taxon>Ataeniobius</taxon>
    </lineage>
</organism>
<reference evidence="2 3" key="1">
    <citation type="submission" date="2021-07" db="EMBL/GenBank/DDBJ databases">
        <authorList>
            <person name="Palmer J.M."/>
        </authorList>
    </citation>
    <scope>NUCLEOTIDE SEQUENCE [LARGE SCALE GENOMIC DNA]</scope>
    <source>
        <strain evidence="2 3">AT_MEX2019</strain>
        <tissue evidence="2">Muscle</tissue>
    </source>
</reference>
<name>A0ABU7AAQ3_9TELE</name>
<proteinExistence type="predicted"/>
<feature type="signal peptide" evidence="1">
    <location>
        <begin position="1"/>
        <end position="25"/>
    </location>
</feature>
<dbReference type="Proteomes" id="UP001345963">
    <property type="component" value="Unassembled WGS sequence"/>
</dbReference>
<sequence>MMQQLRKAPFLWFILQMLLWQLDPACQPAMLHHPILSVLSVFAQQVDHCHCLFLFCLVPLSIDQIRFLCTILLHTLYSPLSHHLHAPTPNSHAHISVSTFPAIHFQGLCSPPRCDFLSLFLCVSA</sequence>
<gene>
    <name evidence="2" type="ORF">ATANTOWER_024697</name>
</gene>
<protein>
    <recommendedName>
        <fullName evidence="4">Secreted protein</fullName>
    </recommendedName>
</protein>
<comment type="caution">
    <text evidence="2">The sequence shown here is derived from an EMBL/GenBank/DDBJ whole genome shotgun (WGS) entry which is preliminary data.</text>
</comment>
<keyword evidence="3" id="KW-1185">Reference proteome</keyword>
<feature type="chain" id="PRO_5045333322" description="Secreted protein" evidence="1">
    <location>
        <begin position="26"/>
        <end position="125"/>
    </location>
</feature>
<evidence type="ECO:0008006" key="4">
    <source>
        <dbReference type="Google" id="ProtNLM"/>
    </source>
</evidence>
<evidence type="ECO:0000313" key="2">
    <source>
        <dbReference type="EMBL" id="MED6234670.1"/>
    </source>
</evidence>